<organism evidence="1 2">
    <name type="scientific">Mycena metata</name>
    <dbReference type="NCBI Taxonomy" id="1033252"/>
    <lineage>
        <taxon>Eukaryota</taxon>
        <taxon>Fungi</taxon>
        <taxon>Dikarya</taxon>
        <taxon>Basidiomycota</taxon>
        <taxon>Agaricomycotina</taxon>
        <taxon>Agaricomycetes</taxon>
        <taxon>Agaricomycetidae</taxon>
        <taxon>Agaricales</taxon>
        <taxon>Marasmiineae</taxon>
        <taxon>Mycenaceae</taxon>
        <taxon>Mycena</taxon>
    </lineage>
</organism>
<proteinExistence type="predicted"/>
<dbReference type="AlphaFoldDB" id="A0AAD7MBI6"/>
<protein>
    <submittedName>
        <fullName evidence="1">Uncharacterized protein</fullName>
    </submittedName>
</protein>
<gene>
    <name evidence="1" type="ORF">B0H16DRAFT_1481016</name>
</gene>
<accession>A0AAD7MBI6</accession>
<reference evidence="1" key="1">
    <citation type="submission" date="2023-03" db="EMBL/GenBank/DDBJ databases">
        <title>Massive genome expansion in bonnet fungi (Mycena s.s.) driven by repeated elements and novel gene families across ecological guilds.</title>
        <authorList>
            <consortium name="Lawrence Berkeley National Laboratory"/>
            <person name="Harder C.B."/>
            <person name="Miyauchi S."/>
            <person name="Viragh M."/>
            <person name="Kuo A."/>
            <person name="Thoen E."/>
            <person name="Andreopoulos B."/>
            <person name="Lu D."/>
            <person name="Skrede I."/>
            <person name="Drula E."/>
            <person name="Henrissat B."/>
            <person name="Morin E."/>
            <person name="Kohler A."/>
            <person name="Barry K."/>
            <person name="LaButti K."/>
            <person name="Morin E."/>
            <person name="Salamov A."/>
            <person name="Lipzen A."/>
            <person name="Mereny Z."/>
            <person name="Hegedus B."/>
            <person name="Baldrian P."/>
            <person name="Stursova M."/>
            <person name="Weitz H."/>
            <person name="Taylor A."/>
            <person name="Grigoriev I.V."/>
            <person name="Nagy L.G."/>
            <person name="Martin F."/>
            <person name="Kauserud H."/>
        </authorList>
    </citation>
    <scope>NUCLEOTIDE SEQUENCE</scope>
    <source>
        <strain evidence="1">CBHHK182m</strain>
    </source>
</reference>
<keyword evidence="2" id="KW-1185">Reference proteome</keyword>
<evidence type="ECO:0000313" key="2">
    <source>
        <dbReference type="Proteomes" id="UP001215598"/>
    </source>
</evidence>
<name>A0AAD7MBI6_9AGAR</name>
<sequence length="313" mass="35445">MDSFYDVEGAASELEKIGQSRKERSMLFEDAQPHLADLNTDAYSVVESGMSRKNWRLCTFEDEDEVGTEVIFTLQGVLSKCNLVPRHAKDCKLNQVIKLSQFAEICGLGTSLFDDSMTSATVVHDRFAQYFCGTPVSKWQPEVSPIGTVFSASNRLFTFKTDAPTEQGREFEPGVDPVGILERFKTADIFHAPENVVKYFRTVSDQERGETKHLQSFPGAFRVGDLVEMQASFVAIMTTQGQIKVTTRLHALTLLDTSFTYEADKKRMTFQSRTAVIQKQVKRKIGYLHEMGEHPRKKVQGDRWEDMRQPSMG</sequence>
<evidence type="ECO:0000313" key="1">
    <source>
        <dbReference type="EMBL" id="KAJ7709296.1"/>
    </source>
</evidence>
<dbReference type="Proteomes" id="UP001215598">
    <property type="component" value="Unassembled WGS sequence"/>
</dbReference>
<dbReference type="EMBL" id="JARKIB010000422">
    <property type="protein sequence ID" value="KAJ7709296.1"/>
    <property type="molecule type" value="Genomic_DNA"/>
</dbReference>
<comment type="caution">
    <text evidence="1">The sequence shown here is derived from an EMBL/GenBank/DDBJ whole genome shotgun (WGS) entry which is preliminary data.</text>
</comment>